<accession>A0A1L3JUH4</accession>
<evidence type="ECO:0000313" key="1">
    <source>
        <dbReference type="EMBL" id="AZA15579.1"/>
    </source>
</evidence>
<evidence type="ECO:0000313" key="3">
    <source>
        <dbReference type="Proteomes" id="UP001200334"/>
    </source>
</evidence>
<dbReference type="Proteomes" id="UP001200334">
    <property type="component" value="Unassembled WGS sequence"/>
</dbReference>
<name>A0A1L3JUH4_LACDL</name>
<dbReference type="EMBL" id="JAJNUY010000014">
    <property type="protein sequence ID" value="MCD5563423.1"/>
    <property type="molecule type" value="Genomic_DNA"/>
</dbReference>
<proteinExistence type="predicted"/>
<dbReference type="AlphaFoldDB" id="A0A1L3JUH4"/>
<sequence>MTKLEAFRQANPDLTILEISDPAFAQYGVKYDYPLEEIEQVMAQVEMPAKGSSYLQKIPALEKTETIQRIGRDVFAGMPVDAGATIGHTDDFSAFEYHQCSELNIMLDDVLMVLGKRQILDQRGQIDPQKDGQLFYVPKGSVVELYNTTLHYAPIQITKAGYKVIVVVLQGTNLPLPDGFKSDNPRVVKQGKFQVVHPSRTDKIAQGYQVALTGDLLTTRPLD</sequence>
<dbReference type="OrthoDB" id="358393at2"/>
<organism evidence="1">
    <name type="scientific">Lactobacillus delbrueckii subsp. lactis</name>
    <dbReference type="NCBI Taxonomy" id="29397"/>
    <lineage>
        <taxon>Bacteria</taxon>
        <taxon>Bacillati</taxon>
        <taxon>Bacillota</taxon>
        <taxon>Bacilli</taxon>
        <taxon>Lactobacillales</taxon>
        <taxon>Lactobacillaceae</taxon>
        <taxon>Lactobacillus</taxon>
    </lineage>
</organism>
<dbReference type="InterPro" id="IPR032358">
    <property type="entry name" value="DUF4867"/>
</dbReference>
<reference evidence="2 3" key="2">
    <citation type="submission" date="2021-12" db="EMBL/GenBank/DDBJ databases">
        <title>Antimicrobial susceptibility of Lactobacillus delbrueckii subsp. lactis obtained from milk products and other habitats.</title>
        <authorList>
            <person name="Shani N."/>
        </authorList>
    </citation>
    <scope>NUCLEOTIDE SEQUENCE [LARGE SCALE GENOMIC DNA]</scope>
    <source>
        <strain evidence="2 3">FAM 21755</strain>
    </source>
</reference>
<gene>
    <name evidence="1" type="ORF">DQL93_02480</name>
    <name evidence="2" type="ORF">LOB85_04575</name>
</gene>
<reference evidence="1" key="1">
    <citation type="submission" date="2018-07" db="EMBL/GenBank/DDBJ databases">
        <authorList>
            <person name="Somerville V."/>
        </authorList>
    </citation>
    <scope>NUCLEOTIDE SEQUENCE</scope>
    <source>
        <strain evidence="1">NWC_2_2</strain>
    </source>
</reference>
<dbReference type="EMBL" id="CP031023">
    <property type="protein sequence ID" value="AZA15579.1"/>
    <property type="molecule type" value="Genomic_DNA"/>
</dbReference>
<dbReference type="Pfam" id="PF16161">
    <property type="entry name" value="DUF4867"/>
    <property type="match status" value="1"/>
</dbReference>
<dbReference type="RefSeq" id="WP_003615879.1">
    <property type="nucleotide sequence ID" value="NZ_BJLO01000008.1"/>
</dbReference>
<protein>
    <submittedName>
        <fullName evidence="1">DUF4867 family protein</fullName>
    </submittedName>
</protein>
<evidence type="ECO:0000313" key="2">
    <source>
        <dbReference type="EMBL" id="MCD5563423.1"/>
    </source>
</evidence>